<feature type="transmembrane region" description="Helical" evidence="10">
    <location>
        <begin position="107"/>
        <end position="124"/>
    </location>
</feature>
<keyword evidence="7" id="KW-0902">Two-component regulatory system</keyword>
<dbReference type="InterPro" id="IPR035965">
    <property type="entry name" value="PAS-like_dom_sf"/>
</dbReference>
<evidence type="ECO:0000256" key="6">
    <source>
        <dbReference type="ARBA" id="ARBA00022777"/>
    </source>
</evidence>
<evidence type="ECO:0000313" key="15">
    <source>
        <dbReference type="EMBL" id="OKH49011.1"/>
    </source>
</evidence>
<keyword evidence="4 9" id="KW-0597">Phosphoprotein</keyword>
<dbReference type="Pfam" id="PF02518">
    <property type="entry name" value="HATPase_c"/>
    <property type="match status" value="1"/>
</dbReference>
<dbReference type="CDD" id="cd17546">
    <property type="entry name" value="REC_hyHK_CKI1_RcsC-like"/>
    <property type="match status" value="1"/>
</dbReference>
<dbReference type="InterPro" id="IPR005467">
    <property type="entry name" value="His_kinase_dom"/>
</dbReference>
<evidence type="ECO:0000259" key="12">
    <source>
        <dbReference type="PROSITE" id="PS50109"/>
    </source>
</evidence>
<dbReference type="InterPro" id="IPR016132">
    <property type="entry name" value="Phyto_chromo_attachment"/>
</dbReference>
<feature type="transmembrane region" description="Helical" evidence="10">
    <location>
        <begin position="176"/>
        <end position="202"/>
    </location>
</feature>
<dbReference type="Gene3D" id="1.10.287.130">
    <property type="match status" value="1"/>
</dbReference>
<feature type="transmembrane region" description="Helical" evidence="10">
    <location>
        <begin position="144"/>
        <end position="164"/>
    </location>
</feature>
<comment type="similarity">
    <text evidence="2">In the N-terminal section; belongs to the phytochrome family.</text>
</comment>
<dbReference type="AlphaFoldDB" id="A0A1U7J771"/>
<protein>
    <recommendedName>
        <fullName evidence="8">Circadian input-output histidine kinase CikA</fullName>
        <ecNumber evidence="3">2.7.13.3</ecNumber>
    </recommendedName>
</protein>
<dbReference type="Gene3D" id="3.30.565.10">
    <property type="entry name" value="Histidine kinase-like ATPase, C-terminal domain"/>
    <property type="match status" value="1"/>
</dbReference>
<dbReference type="InterPro" id="IPR003594">
    <property type="entry name" value="HATPase_dom"/>
</dbReference>
<dbReference type="CDD" id="cd16922">
    <property type="entry name" value="HATPase_EvgS-ArcB-TorS-like"/>
    <property type="match status" value="1"/>
</dbReference>
<dbReference type="Gene3D" id="3.30.450.20">
    <property type="entry name" value="PAS domain"/>
    <property type="match status" value="1"/>
</dbReference>
<dbReference type="SMART" id="SM00065">
    <property type="entry name" value="GAF"/>
    <property type="match status" value="1"/>
</dbReference>
<dbReference type="InterPro" id="IPR003661">
    <property type="entry name" value="HisK_dim/P_dom"/>
</dbReference>
<dbReference type="SMART" id="SM00388">
    <property type="entry name" value="HisKA"/>
    <property type="match status" value="1"/>
</dbReference>
<evidence type="ECO:0000259" key="11">
    <source>
        <dbReference type="PROSITE" id="PS50046"/>
    </source>
</evidence>
<dbReference type="PROSITE" id="PS50924">
    <property type="entry name" value="MHYT"/>
    <property type="match status" value="1"/>
</dbReference>
<evidence type="ECO:0000256" key="9">
    <source>
        <dbReference type="PROSITE-ProRule" id="PRU00169"/>
    </source>
</evidence>
<dbReference type="EMBL" id="MRCG01000004">
    <property type="protein sequence ID" value="OKH49011.1"/>
    <property type="molecule type" value="Genomic_DNA"/>
</dbReference>
<evidence type="ECO:0000313" key="16">
    <source>
        <dbReference type="Proteomes" id="UP000185557"/>
    </source>
</evidence>
<dbReference type="SMART" id="SM00448">
    <property type="entry name" value="REC"/>
    <property type="match status" value="1"/>
</dbReference>
<evidence type="ECO:0000256" key="2">
    <source>
        <dbReference type="ARBA" id="ARBA00006402"/>
    </source>
</evidence>
<evidence type="ECO:0000256" key="1">
    <source>
        <dbReference type="ARBA" id="ARBA00000085"/>
    </source>
</evidence>
<dbReference type="PROSITE" id="PS50046">
    <property type="entry name" value="PHYTOCHROME_2"/>
    <property type="match status" value="1"/>
</dbReference>
<accession>A0A1U7J771</accession>
<dbReference type="EC" id="2.7.13.3" evidence="3"/>
<reference evidence="15 16" key="1">
    <citation type="submission" date="2016-11" db="EMBL/GenBank/DDBJ databases">
        <title>Draft Genome Sequences of Nine Cyanobacterial Strains from Diverse Habitats.</title>
        <authorList>
            <person name="Zhu T."/>
            <person name="Hou S."/>
            <person name="Lu X."/>
            <person name="Hess W.R."/>
        </authorList>
    </citation>
    <scope>NUCLEOTIDE SEQUENCE [LARGE SCALE GENOMIC DNA]</scope>
    <source>
        <strain evidence="15 16">NIES-30</strain>
    </source>
</reference>
<evidence type="ECO:0000256" key="4">
    <source>
        <dbReference type="ARBA" id="ARBA00022553"/>
    </source>
</evidence>
<evidence type="ECO:0000259" key="14">
    <source>
        <dbReference type="PROSITE" id="PS50924"/>
    </source>
</evidence>
<feature type="domain" description="Phytochrome chromophore attachment site" evidence="11">
    <location>
        <begin position="413"/>
        <end position="579"/>
    </location>
</feature>
<dbReference type="SUPFAM" id="SSF55785">
    <property type="entry name" value="PYP-like sensor domain (PAS domain)"/>
    <property type="match status" value="1"/>
</dbReference>
<dbReference type="InterPro" id="IPR036890">
    <property type="entry name" value="HATPase_C_sf"/>
</dbReference>
<dbReference type="InterPro" id="IPR036097">
    <property type="entry name" value="HisK_dim/P_sf"/>
</dbReference>
<sequence length="1097" mass="119729">MAYTVVGHYNAGLVCLSFGIAILASYTTLSLGQQILAATGWRQWPWLTGGALAMGTGIWATHFVAMLAFELPLSVNYDLLITGLSLVYAVLAAGVALGLVSRIGFSWSSLSAAGIVMGLAIAWMHYTGMAAMEMPAHMSFRWPLVGLSVAVAILASTAALGLSLQARRRSKPGDRWLAPLAVLVLGLGIGGLHYIGMAGTVFLVSSTPIEVAGVWPDLEGRWLALAVGLGAGLILLSILVTLRINQRLTRQRLQTEALSQSELRFRILIREMGVGALLLNPKAEILISNRAAQQFLLLPTADGAPLVFGQAGIICREDGTPFTPNDLPVQQAIAHKTPIGDVIMGVRAAIADPPRWLLVNVDPQLNEVGNIERVVCTCSDITIQKQAEDAVRAVANREKAVIRIVQRMRQTLDLETIFAATTQELQQAIGCDRAWIYRFNDNWSGSVVAEALADPMAPSTVADPATGQSLLDRDDCGAREMQNSGFDEGYLLLEDTYLQETQAETYRQDRTYHRVNDIYDEGFDSCYLEFLERWQIRAYVIVPIFAGSQLWGLLGVYAHHQVRTWTRHEVKMVLQVGAQLGTAVQQANLLRKTQQQAQALEIAKRAADAASQAKGDFLASMSHELRTPLNAILGFTQILHDDDSLSDDHRDLIAIVNRSGNHLLGLINNVLSLAKIEANKISLDEAAFDLHYLLQSVDDMLQLKAEAKGIRLEVVQPPPLAHRLWADEGKLRQILINLISNAIKFTAQGRVTVRSRLRGSALMLDSGDSKTHWLEITVQDTGVGIDADELSYLFQPFEQTQSGRRSAEGTGLGLSLSSNFAQLMGGTIAVTSLPSKGSTFTLSLPVGAVTTALLEPTKAERSVVHLAPHQPHYRILVADDVAESRRLMRHWLEGVGFEVREASQGEEAIALWTTWQPHLICLDMRMPVLDGYGVARQLRQLPGGSATVIVAVTASVFEEQQSDCIAAGCNAVLPKPLQRNQLLEQIGCSLNLIYQYAEVGHADDKTDTVSLHGVDGHSSSRDQRPLSQADFKTLAPDWLAQIHQAAQAANDRQVRQLIAQLPAEQKVLAQRLDRLVNDFRLDVIIDLTAVPTAPVSL</sequence>
<dbReference type="GO" id="GO:0005886">
    <property type="term" value="C:plasma membrane"/>
    <property type="evidence" value="ECO:0007669"/>
    <property type="project" value="TreeGrafter"/>
</dbReference>
<dbReference type="GO" id="GO:0000155">
    <property type="term" value="F:phosphorelay sensor kinase activity"/>
    <property type="evidence" value="ECO:0007669"/>
    <property type="project" value="InterPro"/>
</dbReference>
<organism evidence="15 16">
    <name type="scientific">Phormidium tenue NIES-30</name>
    <dbReference type="NCBI Taxonomy" id="549789"/>
    <lineage>
        <taxon>Bacteria</taxon>
        <taxon>Bacillati</taxon>
        <taxon>Cyanobacteriota</taxon>
        <taxon>Cyanophyceae</taxon>
        <taxon>Oscillatoriophycideae</taxon>
        <taxon>Oscillatoriales</taxon>
        <taxon>Oscillatoriaceae</taxon>
        <taxon>Phormidium</taxon>
    </lineage>
</organism>
<keyword evidence="10" id="KW-0812">Transmembrane</keyword>
<dbReference type="PROSITE" id="PS50109">
    <property type="entry name" value="HIS_KIN"/>
    <property type="match status" value="1"/>
</dbReference>
<name>A0A1U7J771_9CYAN</name>
<gene>
    <name evidence="15" type="ORF">NIES30_07480</name>
</gene>
<comment type="catalytic activity">
    <reaction evidence="1">
        <text>ATP + protein L-histidine = ADP + protein N-phospho-L-histidine.</text>
        <dbReference type="EC" id="2.7.13.3"/>
    </reaction>
</comment>
<feature type="transmembrane region" description="Helical" evidence="10">
    <location>
        <begin position="538"/>
        <end position="558"/>
    </location>
</feature>
<dbReference type="Proteomes" id="UP000185557">
    <property type="component" value="Unassembled WGS sequence"/>
</dbReference>
<dbReference type="InterPro" id="IPR004358">
    <property type="entry name" value="Sig_transdc_His_kin-like_C"/>
</dbReference>
<dbReference type="GO" id="GO:0009927">
    <property type="term" value="F:histidine phosphotransfer kinase activity"/>
    <property type="evidence" value="ECO:0007669"/>
    <property type="project" value="TreeGrafter"/>
</dbReference>
<dbReference type="SUPFAM" id="SSF55781">
    <property type="entry name" value="GAF domain-like"/>
    <property type="match status" value="1"/>
</dbReference>
<feature type="transmembrane region" description="Helical" evidence="10">
    <location>
        <begin position="79"/>
        <end position="100"/>
    </location>
</feature>
<comment type="caution">
    <text evidence="10">Lacks conserved residue(s) required for the propagation of feature annotation.</text>
</comment>
<dbReference type="InterPro" id="IPR005330">
    <property type="entry name" value="MHYT_dom"/>
</dbReference>
<keyword evidence="6" id="KW-0418">Kinase</keyword>
<evidence type="ECO:0000256" key="3">
    <source>
        <dbReference type="ARBA" id="ARBA00012438"/>
    </source>
</evidence>
<dbReference type="InterPro" id="IPR003018">
    <property type="entry name" value="GAF"/>
</dbReference>
<feature type="transmembrane region" description="Helical" evidence="10">
    <location>
        <begin position="6"/>
        <end position="32"/>
    </location>
</feature>
<evidence type="ECO:0000256" key="5">
    <source>
        <dbReference type="ARBA" id="ARBA00022679"/>
    </source>
</evidence>
<dbReference type="InterPro" id="IPR001789">
    <property type="entry name" value="Sig_transdc_resp-reg_receiver"/>
</dbReference>
<evidence type="ECO:0000259" key="13">
    <source>
        <dbReference type="PROSITE" id="PS50110"/>
    </source>
</evidence>
<dbReference type="PANTHER" id="PTHR43047:SF72">
    <property type="entry name" value="OSMOSENSING HISTIDINE PROTEIN KINASE SLN1"/>
    <property type="match status" value="1"/>
</dbReference>
<proteinExistence type="inferred from homology"/>
<dbReference type="Pfam" id="PF00072">
    <property type="entry name" value="Response_reg"/>
    <property type="match status" value="1"/>
</dbReference>
<dbReference type="Pfam" id="PF03707">
    <property type="entry name" value="MHYT"/>
    <property type="match status" value="2"/>
</dbReference>
<feature type="transmembrane region" description="Helical" evidence="10">
    <location>
        <begin position="44"/>
        <end position="67"/>
    </location>
</feature>
<dbReference type="PANTHER" id="PTHR43047">
    <property type="entry name" value="TWO-COMPONENT HISTIDINE PROTEIN KINASE"/>
    <property type="match status" value="1"/>
</dbReference>
<evidence type="ECO:0000256" key="7">
    <source>
        <dbReference type="ARBA" id="ARBA00023012"/>
    </source>
</evidence>
<feature type="domain" description="Response regulatory" evidence="13">
    <location>
        <begin position="874"/>
        <end position="990"/>
    </location>
</feature>
<keyword evidence="5" id="KW-0808">Transferase</keyword>
<keyword evidence="10" id="KW-0472">Membrane</keyword>
<evidence type="ECO:0000256" key="8">
    <source>
        <dbReference type="ARBA" id="ARBA00074306"/>
    </source>
</evidence>
<feature type="domain" description="Histidine kinase" evidence="12">
    <location>
        <begin position="620"/>
        <end position="848"/>
    </location>
</feature>
<dbReference type="SUPFAM" id="SSF52172">
    <property type="entry name" value="CheY-like"/>
    <property type="match status" value="1"/>
</dbReference>
<dbReference type="STRING" id="549789.NIES30_07480"/>
<comment type="caution">
    <text evidence="15">The sequence shown here is derived from an EMBL/GenBank/DDBJ whole genome shotgun (WGS) entry which is preliminary data.</text>
</comment>
<dbReference type="Pfam" id="PF00512">
    <property type="entry name" value="HisKA"/>
    <property type="match status" value="1"/>
</dbReference>
<dbReference type="InterPro" id="IPR029016">
    <property type="entry name" value="GAF-like_dom_sf"/>
</dbReference>
<feature type="domain" description="MHYT" evidence="14">
    <location>
        <begin position="9"/>
        <end position="203"/>
    </location>
</feature>
<dbReference type="FunFam" id="3.30.565.10:FF:000010">
    <property type="entry name" value="Sensor histidine kinase RcsC"/>
    <property type="match status" value="1"/>
</dbReference>
<dbReference type="Gene3D" id="3.30.450.40">
    <property type="match status" value="1"/>
</dbReference>
<keyword evidence="10" id="KW-1133">Transmembrane helix</keyword>
<dbReference type="InterPro" id="IPR011006">
    <property type="entry name" value="CheY-like_superfamily"/>
</dbReference>
<feature type="transmembrane region" description="Helical" evidence="10">
    <location>
        <begin position="222"/>
        <end position="242"/>
    </location>
</feature>
<evidence type="ECO:0000256" key="10">
    <source>
        <dbReference type="PROSITE-ProRule" id="PRU00244"/>
    </source>
</evidence>
<dbReference type="OrthoDB" id="569347at2"/>
<dbReference type="SUPFAM" id="SSF47384">
    <property type="entry name" value="Homodimeric domain of signal transducing histidine kinase"/>
    <property type="match status" value="1"/>
</dbReference>
<dbReference type="PRINTS" id="PR00344">
    <property type="entry name" value="BCTRLSENSOR"/>
</dbReference>
<dbReference type="Pfam" id="PF01590">
    <property type="entry name" value="GAF"/>
    <property type="match status" value="1"/>
</dbReference>
<dbReference type="SMART" id="SM00387">
    <property type="entry name" value="HATPase_c"/>
    <property type="match status" value="1"/>
</dbReference>
<dbReference type="Gene3D" id="3.40.50.2300">
    <property type="match status" value="1"/>
</dbReference>
<dbReference type="PROSITE" id="PS50110">
    <property type="entry name" value="RESPONSE_REGULATORY"/>
    <property type="match status" value="1"/>
</dbReference>
<keyword evidence="16" id="KW-1185">Reference proteome</keyword>
<feature type="modified residue" description="4-aspartylphosphate" evidence="9">
    <location>
        <position position="923"/>
    </location>
</feature>
<dbReference type="SUPFAM" id="SSF55874">
    <property type="entry name" value="ATPase domain of HSP90 chaperone/DNA topoisomerase II/histidine kinase"/>
    <property type="match status" value="1"/>
</dbReference>
<dbReference type="CDD" id="cd00082">
    <property type="entry name" value="HisKA"/>
    <property type="match status" value="1"/>
</dbReference>